<evidence type="ECO:0000256" key="1">
    <source>
        <dbReference type="SAM" id="MobiDB-lite"/>
    </source>
</evidence>
<reference evidence="2 3" key="1">
    <citation type="submission" date="2016-03" db="EMBL/GenBank/DDBJ databases">
        <title>Comparative genomics of the ectomycorrhizal sister species Rhizopogon vinicolor and Rhizopogon vesiculosus (Basidiomycota: Boletales) reveals a divergence of the mating type B locus.</title>
        <authorList>
            <person name="Mujic A.B."/>
            <person name="Kuo A."/>
            <person name="Tritt A."/>
            <person name="Lipzen A."/>
            <person name="Chen C."/>
            <person name="Johnson J."/>
            <person name="Sharma A."/>
            <person name="Barry K."/>
            <person name="Grigoriev I.V."/>
            <person name="Spatafora J.W."/>
        </authorList>
    </citation>
    <scope>NUCLEOTIDE SEQUENCE [LARGE SCALE GENOMIC DNA]</scope>
    <source>
        <strain evidence="2 3">AM-OR11-056</strain>
    </source>
</reference>
<dbReference type="OrthoDB" id="2685885at2759"/>
<organism evidence="2 3">
    <name type="scientific">Rhizopogon vesiculosus</name>
    <dbReference type="NCBI Taxonomy" id="180088"/>
    <lineage>
        <taxon>Eukaryota</taxon>
        <taxon>Fungi</taxon>
        <taxon>Dikarya</taxon>
        <taxon>Basidiomycota</taxon>
        <taxon>Agaricomycotina</taxon>
        <taxon>Agaricomycetes</taxon>
        <taxon>Agaricomycetidae</taxon>
        <taxon>Boletales</taxon>
        <taxon>Suillineae</taxon>
        <taxon>Rhizopogonaceae</taxon>
        <taxon>Rhizopogon</taxon>
    </lineage>
</organism>
<evidence type="ECO:0000313" key="3">
    <source>
        <dbReference type="Proteomes" id="UP000183567"/>
    </source>
</evidence>
<proteinExistence type="predicted"/>
<dbReference type="Proteomes" id="UP000183567">
    <property type="component" value="Unassembled WGS sequence"/>
</dbReference>
<accession>A0A1J8R8F2</accession>
<dbReference type="EMBL" id="LVVM01000675">
    <property type="protein sequence ID" value="OJA20180.1"/>
    <property type="molecule type" value="Genomic_DNA"/>
</dbReference>
<gene>
    <name evidence="2" type="ORF">AZE42_09463</name>
</gene>
<comment type="caution">
    <text evidence="2">The sequence shown here is derived from an EMBL/GenBank/DDBJ whole genome shotgun (WGS) entry which is preliminary data.</text>
</comment>
<keyword evidence="3" id="KW-1185">Reference proteome</keyword>
<name>A0A1J8R8F2_9AGAM</name>
<dbReference type="AlphaFoldDB" id="A0A1J8R8F2"/>
<sequence length="105" mass="11869">MHHAGDRPWRDGLMEMARRPKGGVEVLVSDTDGEGGREESEPNPHSSYISNPHRSIDRLAPWVYYVPIQNNYSDLYDAIVFFCGDLAGRGTHEELAAKITREARE</sequence>
<evidence type="ECO:0000313" key="2">
    <source>
        <dbReference type="EMBL" id="OJA20180.1"/>
    </source>
</evidence>
<protein>
    <submittedName>
        <fullName evidence="2">Uncharacterized protein</fullName>
    </submittedName>
</protein>
<feature type="region of interest" description="Disordered" evidence="1">
    <location>
        <begin position="20"/>
        <end position="51"/>
    </location>
</feature>